<comment type="caution">
    <text evidence="2">The sequence shown here is derived from an EMBL/GenBank/DDBJ whole genome shotgun (WGS) entry which is preliminary data.</text>
</comment>
<dbReference type="EMBL" id="CAXAMN010025694">
    <property type="protein sequence ID" value="CAK9097034.1"/>
    <property type="molecule type" value="Genomic_DNA"/>
</dbReference>
<dbReference type="PROSITE" id="PS51184">
    <property type="entry name" value="JMJC"/>
    <property type="match status" value="1"/>
</dbReference>
<sequence length="715" mass="81048">MRTREGQGPPQFQRFGAVPVSPRNIFKLLQQGEMVLLFPGGIREALHGPGEEYQLFWPNKTDFVRVAARFNAVVVPFGGIGADDSAQVLANLGDLRQQAEKVVPWMARSQKRSGGLMPVSESLEGGLGFPLIAPKVSSSLFATESESGFGDRFYFSFGKPFDLKEVNPKDRDACAQVYSNIRAAVEQEMAWLQKAREQDPYRDFVKRQLYERVAALEGPVRRIPDGPLEGELVQSYAKRAPSFDLNLVPPLTVYGERCQQNWLHAVRDLDILDGRQMRGVDQDQSLRRSSLAELRVMGISPNDFDERIRLGKPFIIEDAGENLDLVGSTCQQFHERFPSAKMRAEYSGGRREMFVSLGSKAWFEKDRPQRALQDLPGSLAATNAPYVWHVKDGGHEAPPEVRAAVQEAWQPPYFVRGAVNLREANESAEFWFHRRNGAVMAHADTYCIPAVSLQITGQKHWRLMPHPKVHFSRDAPEPHDGGIYGADWLPFWEATVQQGEAIVFFPNIFHETHVPEDNPECTVATTFQIQLPIPARYLRAYLPTFAMSHLYYEGHCRDLWDPYATLRPPKAAKATTKEAAIEKEHASLVASIDDAFLSAQRHVASAGRLWAAPWPRWFYSEDYFYDWRPESSLVEEMQAELLKARIQDSMAYLDCCPADGFVSSFELFSALRQWHVVHKRLQAAERLRLQGKQHKVHKLELDFATKYAGFAKAEL</sequence>
<dbReference type="SUPFAM" id="SSF51197">
    <property type="entry name" value="Clavaminate synthase-like"/>
    <property type="match status" value="1"/>
</dbReference>
<protein>
    <recommendedName>
        <fullName evidence="1">JmjC domain-containing protein</fullName>
    </recommendedName>
</protein>
<dbReference type="PANTHER" id="PTHR22753:SF14">
    <property type="entry name" value="MONOACYLGLYCEROL_DIACYLGLYCEROL O-ACYLTRANSFERASE"/>
    <property type="match status" value="1"/>
</dbReference>
<evidence type="ECO:0000313" key="2">
    <source>
        <dbReference type="EMBL" id="CAK9097034.1"/>
    </source>
</evidence>
<proteinExistence type="predicted"/>
<keyword evidence="3" id="KW-1185">Reference proteome</keyword>
<accession>A0ABP0R8Y3</accession>
<name>A0ABP0R8Y3_9DINO</name>
<dbReference type="PANTHER" id="PTHR22753">
    <property type="entry name" value="TRANSMEMBRANE PROTEIN 68"/>
    <property type="match status" value="1"/>
</dbReference>
<gene>
    <name evidence="2" type="ORF">CCMP2556_LOCUS46088</name>
</gene>
<organism evidence="2 3">
    <name type="scientific">Durusdinium trenchii</name>
    <dbReference type="NCBI Taxonomy" id="1381693"/>
    <lineage>
        <taxon>Eukaryota</taxon>
        <taxon>Sar</taxon>
        <taxon>Alveolata</taxon>
        <taxon>Dinophyceae</taxon>
        <taxon>Suessiales</taxon>
        <taxon>Symbiodiniaceae</taxon>
        <taxon>Durusdinium</taxon>
    </lineage>
</organism>
<reference evidence="2 3" key="1">
    <citation type="submission" date="2024-02" db="EMBL/GenBank/DDBJ databases">
        <authorList>
            <person name="Chen Y."/>
            <person name="Shah S."/>
            <person name="Dougan E. K."/>
            <person name="Thang M."/>
            <person name="Chan C."/>
        </authorList>
    </citation>
    <scope>NUCLEOTIDE SEQUENCE [LARGE SCALE GENOMIC DNA]</scope>
</reference>
<evidence type="ECO:0000259" key="1">
    <source>
        <dbReference type="PROSITE" id="PS51184"/>
    </source>
</evidence>
<evidence type="ECO:0000313" key="3">
    <source>
        <dbReference type="Proteomes" id="UP001642484"/>
    </source>
</evidence>
<feature type="domain" description="JmjC" evidence="1">
    <location>
        <begin position="356"/>
        <end position="545"/>
    </location>
</feature>
<dbReference type="Gene3D" id="2.60.120.650">
    <property type="entry name" value="Cupin"/>
    <property type="match status" value="1"/>
</dbReference>
<dbReference type="Proteomes" id="UP001642484">
    <property type="component" value="Unassembled WGS sequence"/>
</dbReference>
<dbReference type="InterPro" id="IPR003347">
    <property type="entry name" value="JmjC_dom"/>
</dbReference>